<keyword evidence="4" id="KW-0539">Nucleus</keyword>
<comment type="similarity">
    <text evidence="2">Belongs to the HOP2 family.</text>
</comment>
<reference evidence="8 9" key="1">
    <citation type="submission" date="2017-04" db="EMBL/GenBank/DDBJ databases">
        <authorList>
            <person name="Afonso C.L."/>
            <person name="Miller P.J."/>
            <person name="Scott M.A."/>
            <person name="Spackman E."/>
            <person name="Goraichik I."/>
            <person name="Dimitrov K.M."/>
            <person name="Suarez D.L."/>
            <person name="Swayne D.E."/>
        </authorList>
    </citation>
    <scope>NUCLEOTIDE SEQUENCE [LARGE SCALE GENOMIC DNA]</scope>
</reference>
<dbReference type="GO" id="GO:0120231">
    <property type="term" value="C:DNA recombinase auxiliary factor complex"/>
    <property type="evidence" value="ECO:0007669"/>
    <property type="project" value="TreeGrafter"/>
</dbReference>
<dbReference type="GO" id="GO:0010774">
    <property type="term" value="P:meiotic strand invasion involved in reciprocal meiotic recombination"/>
    <property type="evidence" value="ECO:0007669"/>
    <property type="project" value="TreeGrafter"/>
</dbReference>
<dbReference type="InterPro" id="IPR010776">
    <property type="entry name" value="Hop2_WH_dom"/>
</dbReference>
<evidence type="ECO:0000256" key="4">
    <source>
        <dbReference type="ARBA" id="ARBA00023242"/>
    </source>
</evidence>
<keyword evidence="5" id="KW-0469">Meiosis</keyword>
<keyword evidence="3" id="KW-0233">DNA recombination</keyword>
<dbReference type="Gene3D" id="1.10.10.10">
    <property type="entry name" value="Winged helix-like DNA-binding domain superfamily/Winged helix DNA-binding domain"/>
    <property type="match status" value="1"/>
</dbReference>
<gene>
    <name evidence="8" type="ORF">KASA_0G01067G</name>
</gene>
<evidence type="ECO:0000256" key="1">
    <source>
        <dbReference type="ARBA" id="ARBA00004123"/>
    </source>
</evidence>
<evidence type="ECO:0000259" key="7">
    <source>
        <dbReference type="Pfam" id="PF07106"/>
    </source>
</evidence>
<dbReference type="STRING" id="1789683.A0A1X7RA10"/>
<dbReference type="Pfam" id="PF07106">
    <property type="entry name" value="WHD_TBPIP"/>
    <property type="match status" value="1"/>
</dbReference>
<keyword evidence="6" id="KW-0175">Coiled coil</keyword>
<keyword evidence="9" id="KW-1185">Reference proteome</keyword>
<proteinExistence type="inferred from homology"/>
<organism evidence="8 9">
    <name type="scientific">Maudiozyma saulgeensis</name>
    <dbReference type="NCBI Taxonomy" id="1789683"/>
    <lineage>
        <taxon>Eukaryota</taxon>
        <taxon>Fungi</taxon>
        <taxon>Dikarya</taxon>
        <taxon>Ascomycota</taxon>
        <taxon>Saccharomycotina</taxon>
        <taxon>Saccharomycetes</taxon>
        <taxon>Saccharomycetales</taxon>
        <taxon>Saccharomycetaceae</taxon>
        <taxon>Maudiozyma</taxon>
    </lineage>
</organism>
<dbReference type="GO" id="GO:0000709">
    <property type="term" value="P:meiotic joint molecule formation"/>
    <property type="evidence" value="ECO:0007669"/>
    <property type="project" value="TreeGrafter"/>
</dbReference>
<evidence type="ECO:0000313" key="9">
    <source>
        <dbReference type="Proteomes" id="UP000196158"/>
    </source>
</evidence>
<dbReference type="GO" id="GO:0000794">
    <property type="term" value="C:condensed nuclear chromosome"/>
    <property type="evidence" value="ECO:0007669"/>
    <property type="project" value="TreeGrafter"/>
</dbReference>
<dbReference type="EMBL" id="FXLY01000012">
    <property type="protein sequence ID" value="SMN22507.1"/>
    <property type="molecule type" value="Genomic_DNA"/>
</dbReference>
<feature type="domain" description="Homologous-pairing protein 2 winged helix" evidence="7">
    <location>
        <begin position="14"/>
        <end position="73"/>
    </location>
</feature>
<evidence type="ECO:0000256" key="2">
    <source>
        <dbReference type="ARBA" id="ARBA00007922"/>
    </source>
</evidence>
<dbReference type="PANTHER" id="PTHR15938">
    <property type="entry name" value="TBP-1 INTERACTING PROTEIN"/>
    <property type="match status" value="1"/>
</dbReference>
<dbReference type="GO" id="GO:0003690">
    <property type="term" value="F:double-stranded DNA binding"/>
    <property type="evidence" value="ECO:0007669"/>
    <property type="project" value="TreeGrafter"/>
</dbReference>
<dbReference type="GO" id="GO:0007129">
    <property type="term" value="P:homologous chromosome pairing at meiosis"/>
    <property type="evidence" value="ECO:0007669"/>
    <property type="project" value="TreeGrafter"/>
</dbReference>
<protein>
    <submittedName>
        <fullName evidence="8">Similar to Saccharomyces cerevisiae YGL033W HOP2 Meiosis-specific protein that localizes to chromosomes</fullName>
    </submittedName>
</protein>
<dbReference type="AlphaFoldDB" id="A0A1X7RA10"/>
<dbReference type="PANTHER" id="PTHR15938:SF0">
    <property type="entry name" value="HOMOLOGOUS-PAIRING PROTEIN 2 HOMOLOG"/>
    <property type="match status" value="1"/>
</dbReference>
<accession>A0A1X7RA10</accession>
<evidence type="ECO:0000256" key="6">
    <source>
        <dbReference type="SAM" id="Coils"/>
    </source>
</evidence>
<sequence length="215" mass="25005">MPPKKKNASLKGAEAYKVVEQYLCSQRKPFAINDIVQNLHGKITKNDTIKILDELVQEDKIALRTFGKILIYSSKDLPINYEEEFGKNDLEGKYSYQTLTQLNEEVMEVSRDESTVKKELEEILKVPTNEQLKVEVQQFETDVENFQESLKSVKENTNAETRLECTYILNTTISLEKEIRLRKKIFNNIALIIKDQVRPKSMKDFMEDIGVENYT</sequence>
<evidence type="ECO:0000256" key="3">
    <source>
        <dbReference type="ARBA" id="ARBA00023172"/>
    </source>
</evidence>
<dbReference type="InterPro" id="IPR036388">
    <property type="entry name" value="WH-like_DNA-bd_sf"/>
</dbReference>
<dbReference type="OrthoDB" id="272266at2759"/>
<dbReference type="Proteomes" id="UP000196158">
    <property type="component" value="Unassembled WGS sequence"/>
</dbReference>
<dbReference type="GO" id="GO:0120230">
    <property type="term" value="F:recombinase activator activity"/>
    <property type="evidence" value="ECO:0007669"/>
    <property type="project" value="TreeGrafter"/>
</dbReference>
<comment type="subcellular location">
    <subcellularLocation>
        <location evidence="1">Nucleus</location>
    </subcellularLocation>
</comment>
<name>A0A1X7RA10_9SACH</name>
<evidence type="ECO:0000256" key="5">
    <source>
        <dbReference type="ARBA" id="ARBA00023254"/>
    </source>
</evidence>
<feature type="coiled-coil region" evidence="6">
    <location>
        <begin position="129"/>
        <end position="156"/>
    </location>
</feature>
<evidence type="ECO:0000313" key="8">
    <source>
        <dbReference type="EMBL" id="SMN22507.1"/>
    </source>
</evidence>